<organism evidence="8">
    <name type="scientific">Daphnia hispanica</name>
    <dbReference type="NCBI Taxonomy" id="575233"/>
    <lineage>
        <taxon>Eukaryota</taxon>
        <taxon>Metazoa</taxon>
        <taxon>Ecdysozoa</taxon>
        <taxon>Arthropoda</taxon>
        <taxon>Crustacea</taxon>
        <taxon>Branchiopoda</taxon>
        <taxon>Diplostraca</taxon>
        <taxon>Cladocera</taxon>
        <taxon>Anomopoda</taxon>
        <taxon>Daphniidae</taxon>
        <taxon>Daphnia</taxon>
    </lineage>
</organism>
<evidence type="ECO:0000256" key="4">
    <source>
        <dbReference type="ARBA" id="ARBA00022989"/>
    </source>
</evidence>
<sequence>MSESEDRNEAETPQPQPSTGLGALTAHIGRNKVDFALWCTRFATILFTLNYLIPIFGGGYNMYYKALLANAATSALRLHQRLPQVQLSREFVGKVFVEDSAHYLLYSMIFFYSPPVTWVLLPVFLFALLHISSYSLGLIELLGSNALGLVRMAIGIVEVQSVNLLRTIAFSEIFLFPMLILSLFSGRSTLMTLFVYYRFLTLRYSSRRNPYTRNTFGELRFLVESYAQNPSCPLVIRNLVSKLVGFISRLAPPVITVEQQ</sequence>
<comment type="subcellular location">
    <subcellularLocation>
        <location evidence="1">Membrane</location>
        <topology evidence="1">Multi-pass membrane protein</topology>
    </subcellularLocation>
</comment>
<proteinExistence type="evidence at transcript level"/>
<feature type="transmembrane region" description="Helical" evidence="7">
    <location>
        <begin position="35"/>
        <end position="53"/>
    </location>
</feature>
<dbReference type="GO" id="GO:0061024">
    <property type="term" value="P:membrane organization"/>
    <property type="evidence" value="ECO:0007669"/>
    <property type="project" value="TreeGrafter"/>
</dbReference>
<dbReference type="GO" id="GO:0016020">
    <property type="term" value="C:membrane"/>
    <property type="evidence" value="ECO:0007669"/>
    <property type="project" value="UniProtKB-SubCell"/>
</dbReference>
<evidence type="ECO:0000256" key="1">
    <source>
        <dbReference type="ARBA" id="ARBA00004141"/>
    </source>
</evidence>
<dbReference type="GO" id="GO:0071786">
    <property type="term" value="P:endoplasmic reticulum tubular network organization"/>
    <property type="evidence" value="ECO:0007669"/>
    <property type="project" value="TreeGrafter"/>
</dbReference>
<dbReference type="GO" id="GO:0005783">
    <property type="term" value="C:endoplasmic reticulum"/>
    <property type="evidence" value="ECO:0007669"/>
    <property type="project" value="TreeGrafter"/>
</dbReference>
<feature type="region of interest" description="Disordered" evidence="6">
    <location>
        <begin position="1"/>
        <end position="22"/>
    </location>
</feature>
<feature type="transmembrane region" description="Helical" evidence="7">
    <location>
        <begin position="174"/>
        <end position="197"/>
    </location>
</feature>
<keyword evidence="5 7" id="KW-0472">Membrane</keyword>
<evidence type="ECO:0000256" key="3">
    <source>
        <dbReference type="ARBA" id="ARBA00022692"/>
    </source>
</evidence>
<reference evidence="8" key="1">
    <citation type="submission" date="2018-08" db="EMBL/GenBank/DDBJ databases">
        <authorList>
            <person name="Cornetti L."/>
        </authorList>
    </citation>
    <scope>NUCLEOTIDE SEQUENCE</scope>
    <source>
        <strain evidence="8">PT-GA-1</strain>
    </source>
</reference>
<evidence type="ECO:0000313" key="8">
    <source>
        <dbReference type="EMBL" id="SVE75994.1"/>
    </source>
</evidence>
<evidence type="ECO:0000256" key="6">
    <source>
        <dbReference type="SAM" id="MobiDB-lite"/>
    </source>
</evidence>
<protein>
    <submittedName>
        <fullName evidence="8">EOG090X0CJA</fullName>
    </submittedName>
</protein>
<evidence type="ECO:0000256" key="5">
    <source>
        <dbReference type="ARBA" id="ARBA00023136"/>
    </source>
</evidence>
<dbReference type="EMBL" id="LR006375">
    <property type="protein sequence ID" value="SVE75994.1"/>
    <property type="molecule type" value="mRNA"/>
</dbReference>
<gene>
    <name evidence="8" type="primary">EOG090X0CJA</name>
</gene>
<dbReference type="Pfam" id="PF03661">
    <property type="entry name" value="TMEM33_Pom33"/>
    <property type="match status" value="1"/>
</dbReference>
<accession>A0A4Y7M5Z0</accession>
<name>A0A4Y7M5Z0_9CRUS</name>
<dbReference type="InterPro" id="IPR005344">
    <property type="entry name" value="TMEM33/Pom33"/>
</dbReference>
<dbReference type="AlphaFoldDB" id="A0A4Y7M5Z0"/>
<evidence type="ECO:0000256" key="2">
    <source>
        <dbReference type="ARBA" id="ARBA00007322"/>
    </source>
</evidence>
<dbReference type="InterPro" id="IPR051645">
    <property type="entry name" value="PER33/POM33_regulator"/>
</dbReference>
<dbReference type="PANTHER" id="PTHR12703:SF4">
    <property type="entry name" value="TRANSMEMBRANE PROTEIN 33"/>
    <property type="match status" value="1"/>
</dbReference>
<keyword evidence="3 7" id="KW-0812">Transmembrane</keyword>
<feature type="compositionally biased region" description="Basic and acidic residues" evidence="6">
    <location>
        <begin position="1"/>
        <end position="10"/>
    </location>
</feature>
<dbReference type="PANTHER" id="PTHR12703">
    <property type="entry name" value="TRANSMEMBRANE PROTEIN 33"/>
    <property type="match status" value="1"/>
</dbReference>
<keyword evidence="4 7" id="KW-1133">Transmembrane helix</keyword>
<feature type="transmembrane region" description="Helical" evidence="7">
    <location>
        <begin position="103"/>
        <end position="129"/>
    </location>
</feature>
<evidence type="ECO:0000256" key="7">
    <source>
        <dbReference type="SAM" id="Phobius"/>
    </source>
</evidence>
<comment type="similarity">
    <text evidence="2">Belongs to the PER33/POM33 family.</text>
</comment>
<feature type="transmembrane region" description="Helical" evidence="7">
    <location>
        <begin position="136"/>
        <end position="154"/>
    </location>
</feature>